<name>A0A0C3F1Q8_PILCF</name>
<gene>
    <name evidence="10" type="ORF">PILCRDRAFT_80598</name>
</gene>
<feature type="transmembrane region" description="Helical" evidence="8">
    <location>
        <begin position="420"/>
        <end position="445"/>
    </location>
</feature>
<evidence type="ECO:0000256" key="4">
    <source>
        <dbReference type="ARBA" id="ARBA00022970"/>
    </source>
</evidence>
<dbReference type="PANTHER" id="PTHR43341:SF3">
    <property type="entry name" value="AMINO-ACID PERMEASE PB1C11.02-RELATED"/>
    <property type="match status" value="1"/>
</dbReference>
<accession>A0A0C3F1Q8</accession>
<feature type="compositionally biased region" description="Basic and acidic residues" evidence="7">
    <location>
        <begin position="1"/>
        <end position="10"/>
    </location>
</feature>
<evidence type="ECO:0000256" key="7">
    <source>
        <dbReference type="SAM" id="MobiDB-lite"/>
    </source>
</evidence>
<keyword evidence="5 8" id="KW-1133">Transmembrane helix</keyword>
<feature type="transmembrane region" description="Helical" evidence="8">
    <location>
        <begin position="393"/>
        <end position="414"/>
    </location>
</feature>
<dbReference type="InParanoid" id="A0A0C3F1Q8"/>
<feature type="transmembrane region" description="Helical" evidence="8">
    <location>
        <begin position="465"/>
        <end position="488"/>
    </location>
</feature>
<dbReference type="PROSITE" id="PS00218">
    <property type="entry name" value="AMINO_ACID_PERMEASE_1"/>
    <property type="match status" value="1"/>
</dbReference>
<feature type="transmembrane region" description="Helical" evidence="8">
    <location>
        <begin position="294"/>
        <end position="315"/>
    </location>
</feature>
<feature type="transmembrane region" description="Helical" evidence="8">
    <location>
        <begin position="335"/>
        <end position="361"/>
    </location>
</feature>
<protein>
    <recommendedName>
        <fullName evidence="9">Amino acid permease/ SLC12A domain-containing protein</fullName>
    </recommendedName>
</protein>
<feature type="transmembrane region" description="Helical" evidence="8">
    <location>
        <begin position="98"/>
        <end position="116"/>
    </location>
</feature>
<feature type="region of interest" description="Disordered" evidence="7">
    <location>
        <begin position="1"/>
        <end position="33"/>
    </location>
</feature>
<proteinExistence type="predicted"/>
<dbReference type="InterPro" id="IPR050524">
    <property type="entry name" value="APC_YAT"/>
</dbReference>
<feature type="transmembrane region" description="Helical" evidence="8">
    <location>
        <begin position="180"/>
        <end position="200"/>
    </location>
</feature>
<feature type="transmembrane region" description="Helical" evidence="8">
    <location>
        <begin position="246"/>
        <end position="273"/>
    </location>
</feature>
<dbReference type="OrthoDB" id="3900342at2759"/>
<evidence type="ECO:0000256" key="5">
    <source>
        <dbReference type="ARBA" id="ARBA00022989"/>
    </source>
</evidence>
<evidence type="ECO:0000256" key="1">
    <source>
        <dbReference type="ARBA" id="ARBA00004141"/>
    </source>
</evidence>
<feature type="transmembrane region" description="Helical" evidence="8">
    <location>
        <begin position="500"/>
        <end position="519"/>
    </location>
</feature>
<dbReference type="InterPro" id="IPR004840">
    <property type="entry name" value="Amino_acid_permease_CS"/>
</dbReference>
<keyword evidence="6 8" id="KW-0472">Membrane</keyword>
<dbReference type="EMBL" id="KN833071">
    <property type="protein sequence ID" value="KIM73901.1"/>
    <property type="molecule type" value="Genomic_DNA"/>
</dbReference>
<dbReference type="GO" id="GO:0015171">
    <property type="term" value="F:amino acid transmembrane transporter activity"/>
    <property type="evidence" value="ECO:0007669"/>
    <property type="project" value="TreeGrafter"/>
</dbReference>
<keyword evidence="2" id="KW-0813">Transport</keyword>
<feature type="transmembrane region" description="Helical" evidence="8">
    <location>
        <begin position="68"/>
        <end position="92"/>
    </location>
</feature>
<evidence type="ECO:0000259" key="9">
    <source>
        <dbReference type="Pfam" id="PF00324"/>
    </source>
</evidence>
<dbReference type="PIRSF" id="PIRSF006060">
    <property type="entry name" value="AA_transporter"/>
    <property type="match status" value="1"/>
</dbReference>
<dbReference type="Proteomes" id="UP000054166">
    <property type="component" value="Unassembled WGS sequence"/>
</dbReference>
<reference evidence="11" key="2">
    <citation type="submission" date="2015-01" db="EMBL/GenBank/DDBJ databases">
        <title>Evolutionary Origins and Diversification of the Mycorrhizal Mutualists.</title>
        <authorList>
            <consortium name="DOE Joint Genome Institute"/>
            <consortium name="Mycorrhizal Genomics Consortium"/>
            <person name="Kohler A."/>
            <person name="Kuo A."/>
            <person name="Nagy L.G."/>
            <person name="Floudas D."/>
            <person name="Copeland A."/>
            <person name="Barry K.W."/>
            <person name="Cichocki N."/>
            <person name="Veneault-Fourrey C."/>
            <person name="LaButti K."/>
            <person name="Lindquist E.A."/>
            <person name="Lipzen A."/>
            <person name="Lundell T."/>
            <person name="Morin E."/>
            <person name="Murat C."/>
            <person name="Riley R."/>
            <person name="Ohm R."/>
            <person name="Sun H."/>
            <person name="Tunlid A."/>
            <person name="Henrissat B."/>
            <person name="Grigoriev I.V."/>
            <person name="Hibbett D.S."/>
            <person name="Martin F."/>
        </authorList>
    </citation>
    <scope>NUCLEOTIDE SEQUENCE [LARGE SCALE GENOMIC DNA]</scope>
    <source>
        <strain evidence="11">F 1598</strain>
    </source>
</reference>
<dbReference type="GO" id="GO:0016020">
    <property type="term" value="C:membrane"/>
    <property type="evidence" value="ECO:0007669"/>
    <property type="project" value="UniProtKB-SubCell"/>
</dbReference>
<dbReference type="PANTHER" id="PTHR43341">
    <property type="entry name" value="AMINO ACID PERMEASE"/>
    <property type="match status" value="1"/>
</dbReference>
<evidence type="ECO:0000313" key="10">
    <source>
        <dbReference type="EMBL" id="KIM73901.1"/>
    </source>
</evidence>
<feature type="transmembrane region" description="Helical" evidence="8">
    <location>
        <begin position="207"/>
        <end position="226"/>
    </location>
</feature>
<feature type="domain" description="Amino acid permease/ SLC12A" evidence="9">
    <location>
        <begin position="67"/>
        <end position="524"/>
    </location>
</feature>
<dbReference type="Pfam" id="PF00324">
    <property type="entry name" value="AA_permease"/>
    <property type="match status" value="1"/>
</dbReference>
<sequence>MADPAHEPKLVFHASGSPKNGTDLRSSQFPLPNTDRSSKVGFWKRIIAGHGWGEKQYETKRAMQSRHLMMIAIGGTIGTGIFLSAGSAIALAGPGSALLSYFVVGIFVYAVVISLGEMSAMYPVSGAFSVFGTRFVSPALGFTLGKIMLGHLRFQILLAASELTAAAIIFQYWAPQLQAWHWALIVIVPVFALQLINVRVYGESEYWFALIKVLMVIIFIFVGLIYDWGGVKGHPGPGLSNFHHSQAFVGGFSTFARTFVFAFFSFGGIELVAVAAGESAQPYKTVPRAIKATFFRIILFYILTILTIGLCINYQDPTLLSAAFDSDVTASPLTVVFVRAGFGAAAHVVDAVLLTAVLSATNSCFYASSRMLLSLARSGQAPRLFGWVNSRGVPVPALIVALAISFLAFLTTIWGEGVVFTWLLNITGISALLVWGSIGVISLRFRIAFRAQGKDISDLPYRQPLFPLLPICIVVLAVLMFIAEGYSAVKEDPFDVKNVIATYIGVTLYIVLYFGFTLWERFHHTKRPHFVPLLDVDLETDAVWKSGQGAAIRERDRLEAEASRIEKIETRGILRAFWSDIKEHIY</sequence>
<feature type="transmembrane region" description="Helical" evidence="8">
    <location>
        <begin position="156"/>
        <end position="174"/>
    </location>
</feature>
<evidence type="ECO:0000256" key="3">
    <source>
        <dbReference type="ARBA" id="ARBA00022692"/>
    </source>
</evidence>
<comment type="subcellular location">
    <subcellularLocation>
        <location evidence="1">Membrane</location>
        <topology evidence="1">Multi-pass membrane protein</topology>
    </subcellularLocation>
</comment>
<keyword evidence="11" id="KW-1185">Reference proteome</keyword>
<dbReference type="Gene3D" id="1.20.1740.10">
    <property type="entry name" value="Amino acid/polyamine transporter I"/>
    <property type="match status" value="1"/>
</dbReference>
<dbReference type="AlphaFoldDB" id="A0A0C3F1Q8"/>
<evidence type="ECO:0000256" key="2">
    <source>
        <dbReference type="ARBA" id="ARBA00022448"/>
    </source>
</evidence>
<keyword evidence="3 8" id="KW-0812">Transmembrane</keyword>
<keyword evidence="4" id="KW-0029">Amino-acid transport</keyword>
<dbReference type="FunFam" id="1.20.1740.10:FF:000001">
    <property type="entry name" value="Amino acid permease"/>
    <property type="match status" value="1"/>
</dbReference>
<dbReference type="InterPro" id="IPR004841">
    <property type="entry name" value="AA-permease/SLC12A_dom"/>
</dbReference>
<dbReference type="HOGENOM" id="CLU_007946_12_2_1"/>
<organism evidence="10 11">
    <name type="scientific">Piloderma croceum (strain F 1598)</name>
    <dbReference type="NCBI Taxonomy" id="765440"/>
    <lineage>
        <taxon>Eukaryota</taxon>
        <taxon>Fungi</taxon>
        <taxon>Dikarya</taxon>
        <taxon>Basidiomycota</taxon>
        <taxon>Agaricomycotina</taxon>
        <taxon>Agaricomycetes</taxon>
        <taxon>Agaricomycetidae</taxon>
        <taxon>Atheliales</taxon>
        <taxon>Atheliaceae</taxon>
        <taxon>Piloderma</taxon>
    </lineage>
</organism>
<evidence type="ECO:0000313" key="11">
    <source>
        <dbReference type="Proteomes" id="UP000054166"/>
    </source>
</evidence>
<evidence type="ECO:0000256" key="6">
    <source>
        <dbReference type="ARBA" id="ARBA00023136"/>
    </source>
</evidence>
<reference evidence="10 11" key="1">
    <citation type="submission" date="2014-04" db="EMBL/GenBank/DDBJ databases">
        <authorList>
            <consortium name="DOE Joint Genome Institute"/>
            <person name="Kuo A."/>
            <person name="Tarkka M."/>
            <person name="Buscot F."/>
            <person name="Kohler A."/>
            <person name="Nagy L.G."/>
            <person name="Floudas D."/>
            <person name="Copeland A."/>
            <person name="Barry K.W."/>
            <person name="Cichocki N."/>
            <person name="Veneault-Fourrey C."/>
            <person name="LaButti K."/>
            <person name="Lindquist E.A."/>
            <person name="Lipzen A."/>
            <person name="Lundell T."/>
            <person name="Morin E."/>
            <person name="Murat C."/>
            <person name="Sun H."/>
            <person name="Tunlid A."/>
            <person name="Henrissat B."/>
            <person name="Grigoriev I.V."/>
            <person name="Hibbett D.S."/>
            <person name="Martin F."/>
            <person name="Nordberg H.P."/>
            <person name="Cantor M.N."/>
            <person name="Hua S.X."/>
        </authorList>
    </citation>
    <scope>NUCLEOTIDE SEQUENCE [LARGE SCALE GENOMIC DNA]</scope>
    <source>
        <strain evidence="10 11">F 1598</strain>
    </source>
</reference>
<feature type="compositionally biased region" description="Polar residues" evidence="7">
    <location>
        <begin position="17"/>
        <end position="33"/>
    </location>
</feature>
<evidence type="ECO:0000256" key="8">
    <source>
        <dbReference type="SAM" id="Phobius"/>
    </source>
</evidence>
<dbReference type="STRING" id="765440.A0A0C3F1Q8"/>